<reference evidence="2" key="1">
    <citation type="journal article" date="2014" name="Int. J. Syst. Evol. Microbiol.">
        <title>Complete genome sequence of Corynebacterium casei LMG S-19264T (=DSM 44701T), isolated from a smear-ripened cheese.</title>
        <authorList>
            <consortium name="US DOE Joint Genome Institute (JGI-PGF)"/>
            <person name="Walter F."/>
            <person name="Albersmeier A."/>
            <person name="Kalinowski J."/>
            <person name="Ruckert C."/>
        </authorList>
    </citation>
    <scope>NUCLEOTIDE SEQUENCE</scope>
    <source>
        <strain evidence="2">CGMCC 4.7403</strain>
    </source>
</reference>
<reference evidence="2" key="2">
    <citation type="submission" date="2020-09" db="EMBL/GenBank/DDBJ databases">
        <authorList>
            <person name="Sun Q."/>
            <person name="Zhou Y."/>
        </authorList>
    </citation>
    <scope>NUCLEOTIDE SEQUENCE</scope>
    <source>
        <strain evidence="2">CGMCC 4.7403</strain>
    </source>
</reference>
<keyword evidence="3" id="KW-1185">Reference proteome</keyword>
<accession>A0A918Z8X4</accession>
<name>A0A918Z8X4_9ACTN</name>
<dbReference type="AlphaFoldDB" id="A0A918Z8X4"/>
<comment type="caution">
    <text evidence="2">The sequence shown here is derived from an EMBL/GenBank/DDBJ whole genome shotgun (WGS) entry which is preliminary data.</text>
</comment>
<dbReference type="Proteomes" id="UP000603227">
    <property type="component" value="Unassembled WGS sequence"/>
</dbReference>
<organism evidence="2 3">
    <name type="scientific">Streptomyces capitiformicae</name>
    <dbReference type="NCBI Taxonomy" id="2014920"/>
    <lineage>
        <taxon>Bacteria</taxon>
        <taxon>Bacillati</taxon>
        <taxon>Actinomycetota</taxon>
        <taxon>Actinomycetes</taxon>
        <taxon>Kitasatosporales</taxon>
        <taxon>Streptomycetaceae</taxon>
        <taxon>Streptomyces</taxon>
    </lineage>
</organism>
<feature type="compositionally biased region" description="Basic and acidic residues" evidence="1">
    <location>
        <begin position="1"/>
        <end position="41"/>
    </location>
</feature>
<proteinExistence type="predicted"/>
<gene>
    <name evidence="2" type="ORF">GCM10017771_59810</name>
</gene>
<evidence type="ECO:0000313" key="3">
    <source>
        <dbReference type="Proteomes" id="UP000603227"/>
    </source>
</evidence>
<protein>
    <submittedName>
        <fullName evidence="2">Uncharacterized protein</fullName>
    </submittedName>
</protein>
<dbReference type="EMBL" id="BNAT01000024">
    <property type="protein sequence ID" value="GHE40615.1"/>
    <property type="molecule type" value="Genomic_DNA"/>
</dbReference>
<feature type="region of interest" description="Disordered" evidence="1">
    <location>
        <begin position="1"/>
        <end position="66"/>
    </location>
</feature>
<evidence type="ECO:0000313" key="2">
    <source>
        <dbReference type="EMBL" id="GHE40615.1"/>
    </source>
</evidence>
<sequence>MRAPAERVRDADEDGEARRRPGDADEDGEARRRPEHVRDRSATSLGDGEQDALQARRATAPVGVPSGRVRGGSWVQESVSAYAVMRVCGYARMRLCAYAVMRVCGYARMRLCAYAVMRVRLRSQRLSSGCRSPVAYGFSWPSPRTPMKGSPSPAKV</sequence>
<evidence type="ECO:0000256" key="1">
    <source>
        <dbReference type="SAM" id="MobiDB-lite"/>
    </source>
</evidence>